<dbReference type="Proteomes" id="UP000831485">
    <property type="component" value="Chromosome"/>
</dbReference>
<evidence type="ECO:0000313" key="4">
    <source>
        <dbReference type="Proteomes" id="UP000831485"/>
    </source>
</evidence>
<keyword evidence="4" id="KW-1185">Reference proteome</keyword>
<evidence type="ECO:0000313" key="2">
    <source>
        <dbReference type="EMBL" id="UPU37714.1"/>
    </source>
</evidence>
<proteinExistence type="predicted"/>
<dbReference type="EMBL" id="BLXY01000002">
    <property type="protein sequence ID" value="GFO63749.1"/>
    <property type="molecule type" value="Genomic_DNA"/>
</dbReference>
<protein>
    <submittedName>
        <fullName evidence="2">DUF2917 domain-containing protein</fullName>
    </submittedName>
</protein>
<dbReference type="RefSeq" id="WP_183346585.1">
    <property type="nucleotide sequence ID" value="NZ_BLXY01000002.1"/>
</dbReference>
<reference evidence="1" key="2">
    <citation type="journal article" date="2021" name="Int. J. Syst. Evol. Microbiol.">
        <title>Geomonas silvestris sp. nov., Geomonas paludis sp. nov. and Geomonas limicola sp. nov., isolated from terrestrial environments, and emended description of the genus Geomonas.</title>
        <authorList>
            <person name="Itoh H."/>
            <person name="Xu Z."/>
            <person name="Masuda Y."/>
            <person name="Ushijima N."/>
            <person name="Hayakawa C."/>
            <person name="Shiratori Y."/>
            <person name="Senoo K."/>
        </authorList>
    </citation>
    <scope>NUCLEOTIDE SEQUENCE</scope>
    <source>
        <strain evidence="1">Red736</strain>
    </source>
</reference>
<dbReference type="EMBL" id="CP096574">
    <property type="protein sequence ID" value="UPU37714.1"/>
    <property type="molecule type" value="Genomic_DNA"/>
</dbReference>
<gene>
    <name evidence="1" type="ORF">GMPD_16680</name>
    <name evidence="2" type="ORF">M1B72_08400</name>
</gene>
<evidence type="ECO:0000313" key="3">
    <source>
        <dbReference type="Proteomes" id="UP000568888"/>
    </source>
</evidence>
<evidence type="ECO:0000313" key="1">
    <source>
        <dbReference type="EMBL" id="GFO63749.1"/>
    </source>
</evidence>
<reference evidence="3" key="1">
    <citation type="submission" date="2020-06" db="EMBL/GenBank/DDBJ databases">
        <title>Draft genomic sequecing of Geomonas sp. Red736.</title>
        <authorList>
            <person name="Itoh H."/>
            <person name="Xu Z.X."/>
            <person name="Ushijima N."/>
            <person name="Masuda Y."/>
            <person name="Shiratori Y."/>
            <person name="Senoo K."/>
        </authorList>
    </citation>
    <scope>NUCLEOTIDE SEQUENCE [LARGE SCALE GENOMIC DNA]</scope>
    <source>
        <strain evidence="3">Red736</strain>
    </source>
</reference>
<organism evidence="1 3">
    <name type="scientific">Geomonas paludis</name>
    <dbReference type="NCBI Taxonomy" id="2740185"/>
    <lineage>
        <taxon>Bacteria</taxon>
        <taxon>Pseudomonadati</taxon>
        <taxon>Thermodesulfobacteriota</taxon>
        <taxon>Desulfuromonadia</taxon>
        <taxon>Geobacterales</taxon>
        <taxon>Geobacteraceae</taxon>
        <taxon>Geomonas</taxon>
    </lineage>
</organism>
<dbReference type="Pfam" id="PF11142">
    <property type="entry name" value="DUF2917"/>
    <property type="match status" value="1"/>
</dbReference>
<accession>A0A6V8MWW2</accession>
<name>A0A6V8MWW2_9BACT</name>
<dbReference type="Proteomes" id="UP000568888">
    <property type="component" value="Unassembled WGS sequence"/>
</dbReference>
<dbReference type="InterPro" id="IPR021317">
    <property type="entry name" value="DUF2917"/>
</dbReference>
<sequence length="91" mass="9974">MRYLLAKGEIVTLQADDAIESLSLVAGAIWLTRSSDTRDYCLHEGTRLAVVRGETLIIEAISPATLTVNCRERRAGVHITTAWPHSSPRTA</sequence>
<reference evidence="2" key="3">
    <citation type="submission" date="2022-04" db="EMBL/GenBank/DDBJ databases">
        <authorList>
            <person name="Liu G."/>
        </authorList>
    </citation>
    <scope>NUCLEOTIDE SEQUENCE</scope>
    <source>
        <strain evidence="2">RG22</strain>
    </source>
</reference>
<dbReference type="AlphaFoldDB" id="A0A6V8MWW2"/>